<dbReference type="RefSeq" id="WP_184964301.1">
    <property type="nucleotide sequence ID" value="NZ_JACHIN010000006.1"/>
</dbReference>
<feature type="region of interest" description="Disordered" evidence="1">
    <location>
        <begin position="20"/>
        <end position="51"/>
    </location>
</feature>
<evidence type="ECO:0000256" key="2">
    <source>
        <dbReference type="SAM" id="SignalP"/>
    </source>
</evidence>
<dbReference type="AlphaFoldDB" id="A0A7W8A5B4"/>
<keyword evidence="4" id="KW-1185">Reference proteome</keyword>
<accession>A0A7W8A5B4</accession>
<organism evidence="3 4">
    <name type="scientific">Nonomuraea endophytica</name>
    <dbReference type="NCBI Taxonomy" id="714136"/>
    <lineage>
        <taxon>Bacteria</taxon>
        <taxon>Bacillati</taxon>
        <taxon>Actinomycetota</taxon>
        <taxon>Actinomycetes</taxon>
        <taxon>Streptosporangiales</taxon>
        <taxon>Streptosporangiaceae</taxon>
        <taxon>Nonomuraea</taxon>
    </lineage>
</organism>
<dbReference type="Proteomes" id="UP000568380">
    <property type="component" value="Unassembled WGS sequence"/>
</dbReference>
<dbReference type="EMBL" id="JACHIN010000006">
    <property type="protein sequence ID" value="MBB5078996.1"/>
    <property type="molecule type" value="Genomic_DNA"/>
</dbReference>
<dbReference type="PROSITE" id="PS51257">
    <property type="entry name" value="PROKAR_LIPOPROTEIN"/>
    <property type="match status" value="1"/>
</dbReference>
<name>A0A7W8A5B4_9ACTN</name>
<gene>
    <name evidence="3" type="ORF">HNR40_004482</name>
</gene>
<reference evidence="3 4" key="1">
    <citation type="submission" date="2020-08" db="EMBL/GenBank/DDBJ databases">
        <title>Genomic Encyclopedia of Type Strains, Phase IV (KMG-IV): sequencing the most valuable type-strain genomes for metagenomic binning, comparative biology and taxonomic classification.</title>
        <authorList>
            <person name="Goeker M."/>
        </authorList>
    </citation>
    <scope>NUCLEOTIDE SEQUENCE [LARGE SCALE GENOMIC DNA]</scope>
    <source>
        <strain evidence="3 4">DSM 45385</strain>
    </source>
</reference>
<proteinExistence type="predicted"/>
<sequence>MRKLLPVLVVCALAGCASPDTGPQAATPAPTPSTPTTSASATESPSREPTTKVKACFDGDCLLKLSKPVTIRLNAKKFYYPKLEVVAIDKDTITYWVEYPHGGGVEQRLGEGGGSSFAFRENTPVEVKLVSITKGQALLSLSPGERG</sequence>
<evidence type="ECO:0000313" key="3">
    <source>
        <dbReference type="EMBL" id="MBB5078996.1"/>
    </source>
</evidence>
<feature type="compositionally biased region" description="Low complexity" evidence="1">
    <location>
        <begin position="34"/>
        <end position="44"/>
    </location>
</feature>
<feature type="signal peptide" evidence="2">
    <location>
        <begin position="1"/>
        <end position="19"/>
    </location>
</feature>
<keyword evidence="2" id="KW-0732">Signal</keyword>
<evidence type="ECO:0000256" key="1">
    <source>
        <dbReference type="SAM" id="MobiDB-lite"/>
    </source>
</evidence>
<feature type="chain" id="PRO_5039035645" evidence="2">
    <location>
        <begin position="20"/>
        <end position="147"/>
    </location>
</feature>
<protein>
    <submittedName>
        <fullName evidence="3">Uncharacterized protein</fullName>
    </submittedName>
</protein>
<evidence type="ECO:0000313" key="4">
    <source>
        <dbReference type="Proteomes" id="UP000568380"/>
    </source>
</evidence>
<comment type="caution">
    <text evidence="3">The sequence shown here is derived from an EMBL/GenBank/DDBJ whole genome shotgun (WGS) entry which is preliminary data.</text>
</comment>